<dbReference type="InterPro" id="IPR000182">
    <property type="entry name" value="GNAT_dom"/>
</dbReference>
<keyword evidence="2" id="KW-0012">Acyltransferase</keyword>
<keyword evidence="1" id="KW-0808">Transferase</keyword>
<dbReference type="InterPro" id="IPR016181">
    <property type="entry name" value="Acyl_CoA_acyltransferase"/>
</dbReference>
<dbReference type="PROSITE" id="PS51186">
    <property type="entry name" value="GNAT"/>
    <property type="match status" value="1"/>
</dbReference>
<dbReference type="CDD" id="cd04301">
    <property type="entry name" value="NAT_SF"/>
    <property type="match status" value="1"/>
</dbReference>
<dbReference type="Gene3D" id="3.40.630.30">
    <property type="match status" value="1"/>
</dbReference>
<sequence>MTLNFRPALASDIAECIQLRGLTRENAVSAERLAELGVTQASWAAQVSDGSLPGWIAEQGQILGYCFADVQSGEIVVLALLPQAEGKGIGQQLIQRAMHALRQHGHQRLFLACSRNPAVRSYGFYRHLGWRSTGQLSGQYDEVLEYLFSDEAGTSQVPAN</sequence>
<protein>
    <submittedName>
        <fullName evidence="4">GNAT family N-acetyltransferase</fullName>
    </submittedName>
</protein>
<reference evidence="4 5" key="1">
    <citation type="submission" date="2020-08" db="EMBL/GenBank/DDBJ databases">
        <title>Novel species isolated from subtropical streams in China.</title>
        <authorList>
            <person name="Lu H."/>
        </authorList>
    </citation>
    <scope>NUCLEOTIDE SEQUENCE [LARGE SCALE GENOMIC DNA]</scope>
    <source>
        <strain evidence="4 5">CY22W</strain>
    </source>
</reference>
<dbReference type="PANTHER" id="PTHR43877">
    <property type="entry name" value="AMINOALKYLPHOSPHONATE N-ACETYLTRANSFERASE-RELATED-RELATED"/>
    <property type="match status" value="1"/>
</dbReference>
<proteinExistence type="predicted"/>
<evidence type="ECO:0000256" key="1">
    <source>
        <dbReference type="ARBA" id="ARBA00022679"/>
    </source>
</evidence>
<dbReference type="InterPro" id="IPR050832">
    <property type="entry name" value="Bact_Acetyltransf"/>
</dbReference>
<dbReference type="RefSeq" id="WP_186905233.1">
    <property type="nucleotide sequence ID" value="NZ_JACOGD010000015.1"/>
</dbReference>
<evidence type="ECO:0000313" key="4">
    <source>
        <dbReference type="EMBL" id="MBC3933678.1"/>
    </source>
</evidence>
<evidence type="ECO:0000259" key="3">
    <source>
        <dbReference type="PROSITE" id="PS51186"/>
    </source>
</evidence>
<evidence type="ECO:0000256" key="2">
    <source>
        <dbReference type="ARBA" id="ARBA00023315"/>
    </source>
</evidence>
<dbReference type="SUPFAM" id="SSF55729">
    <property type="entry name" value="Acyl-CoA N-acyltransferases (Nat)"/>
    <property type="match status" value="1"/>
</dbReference>
<name>A0ABR7A9U7_9BURK</name>
<dbReference type="EMBL" id="JACOGD010000015">
    <property type="protein sequence ID" value="MBC3933678.1"/>
    <property type="molecule type" value="Genomic_DNA"/>
</dbReference>
<dbReference type="Proteomes" id="UP000654304">
    <property type="component" value="Unassembled WGS sequence"/>
</dbReference>
<organism evidence="4 5">
    <name type="scientific">Undibacterium curvum</name>
    <dbReference type="NCBI Taxonomy" id="2762294"/>
    <lineage>
        <taxon>Bacteria</taxon>
        <taxon>Pseudomonadati</taxon>
        <taxon>Pseudomonadota</taxon>
        <taxon>Betaproteobacteria</taxon>
        <taxon>Burkholderiales</taxon>
        <taxon>Oxalobacteraceae</taxon>
        <taxon>Undibacterium</taxon>
    </lineage>
</organism>
<evidence type="ECO:0000313" key="5">
    <source>
        <dbReference type="Proteomes" id="UP000654304"/>
    </source>
</evidence>
<feature type="domain" description="N-acetyltransferase" evidence="3">
    <location>
        <begin position="3"/>
        <end position="151"/>
    </location>
</feature>
<comment type="caution">
    <text evidence="4">The sequence shown here is derived from an EMBL/GenBank/DDBJ whole genome shotgun (WGS) entry which is preliminary data.</text>
</comment>
<accession>A0ABR7A9U7</accession>
<gene>
    <name evidence="4" type="ORF">H8K43_18535</name>
</gene>
<dbReference type="Pfam" id="PF00583">
    <property type="entry name" value="Acetyltransf_1"/>
    <property type="match status" value="1"/>
</dbReference>
<keyword evidence="5" id="KW-1185">Reference proteome</keyword>